<organism evidence="2 3">
    <name type="scientific">Clitoria ternatea</name>
    <name type="common">Butterfly pea</name>
    <dbReference type="NCBI Taxonomy" id="43366"/>
    <lineage>
        <taxon>Eukaryota</taxon>
        <taxon>Viridiplantae</taxon>
        <taxon>Streptophyta</taxon>
        <taxon>Embryophyta</taxon>
        <taxon>Tracheophyta</taxon>
        <taxon>Spermatophyta</taxon>
        <taxon>Magnoliopsida</taxon>
        <taxon>eudicotyledons</taxon>
        <taxon>Gunneridae</taxon>
        <taxon>Pentapetalae</taxon>
        <taxon>rosids</taxon>
        <taxon>fabids</taxon>
        <taxon>Fabales</taxon>
        <taxon>Fabaceae</taxon>
        <taxon>Papilionoideae</taxon>
        <taxon>50 kb inversion clade</taxon>
        <taxon>NPAAA clade</taxon>
        <taxon>indigoferoid/millettioid clade</taxon>
        <taxon>Phaseoleae</taxon>
        <taxon>Clitoria</taxon>
    </lineage>
</organism>
<evidence type="ECO:0000313" key="2">
    <source>
        <dbReference type="EMBL" id="KAK7292549.1"/>
    </source>
</evidence>
<dbReference type="InterPro" id="IPR021998">
    <property type="entry name" value="Alfin_N"/>
</dbReference>
<protein>
    <recommendedName>
        <fullName evidence="1">Alfin N-terminal domain-containing protein</fullName>
    </recommendedName>
</protein>
<evidence type="ECO:0000313" key="3">
    <source>
        <dbReference type="Proteomes" id="UP001359559"/>
    </source>
</evidence>
<evidence type="ECO:0000259" key="1">
    <source>
        <dbReference type="Pfam" id="PF12165"/>
    </source>
</evidence>
<dbReference type="GO" id="GO:0042393">
    <property type="term" value="F:histone binding"/>
    <property type="evidence" value="ECO:0007669"/>
    <property type="project" value="InterPro"/>
</dbReference>
<sequence>MASSPCTVEEIFKDFSARRTAVVRALTQVLKNYGAFLEKDGAGIRGTIKLTGFEKGDIDLLKSLWTYQDTDQDSSPISLML</sequence>
<reference evidence="2 3" key="1">
    <citation type="submission" date="2024-01" db="EMBL/GenBank/DDBJ databases">
        <title>The genomes of 5 underutilized Papilionoideae crops provide insights into root nodulation and disease resistance.</title>
        <authorList>
            <person name="Yuan L."/>
        </authorList>
    </citation>
    <scope>NUCLEOTIDE SEQUENCE [LARGE SCALE GENOMIC DNA]</scope>
    <source>
        <strain evidence="2">LY-2023</strain>
        <tissue evidence="2">Leaf</tissue>
    </source>
</reference>
<proteinExistence type="predicted"/>
<keyword evidence="3" id="KW-1185">Reference proteome</keyword>
<accession>A0AAN9PCQ1</accession>
<dbReference type="Pfam" id="PF12165">
    <property type="entry name" value="Alfin"/>
    <property type="match status" value="1"/>
</dbReference>
<comment type="caution">
    <text evidence="2">The sequence shown here is derived from an EMBL/GenBank/DDBJ whole genome shotgun (WGS) entry which is preliminary data.</text>
</comment>
<gene>
    <name evidence="2" type="ORF">RJT34_15400</name>
</gene>
<dbReference type="Proteomes" id="UP001359559">
    <property type="component" value="Unassembled WGS sequence"/>
</dbReference>
<dbReference type="EMBL" id="JAYKXN010000004">
    <property type="protein sequence ID" value="KAK7292549.1"/>
    <property type="molecule type" value="Genomic_DNA"/>
</dbReference>
<dbReference type="GO" id="GO:0006355">
    <property type="term" value="P:regulation of DNA-templated transcription"/>
    <property type="evidence" value="ECO:0007669"/>
    <property type="project" value="InterPro"/>
</dbReference>
<feature type="domain" description="Alfin N-terminal" evidence="1">
    <location>
        <begin position="7"/>
        <end position="33"/>
    </location>
</feature>
<dbReference type="AlphaFoldDB" id="A0AAN9PCQ1"/>
<name>A0AAN9PCQ1_CLITE</name>